<evidence type="ECO:0000256" key="5">
    <source>
        <dbReference type="ARBA" id="ARBA00022840"/>
    </source>
</evidence>
<dbReference type="GO" id="GO:0005759">
    <property type="term" value="C:mitochondrial matrix"/>
    <property type="evidence" value="ECO:0007669"/>
    <property type="project" value="TreeGrafter"/>
</dbReference>
<dbReference type="SMART" id="SM00382">
    <property type="entry name" value="AAA"/>
    <property type="match status" value="1"/>
</dbReference>
<dbReference type="GO" id="GO:0004252">
    <property type="term" value="F:serine-type endopeptidase activity"/>
    <property type="evidence" value="ECO:0007669"/>
    <property type="project" value="InterPro"/>
</dbReference>
<dbReference type="Pfam" id="PF05362">
    <property type="entry name" value="Lon_C"/>
    <property type="match status" value="1"/>
</dbReference>
<feature type="coiled-coil region" evidence="6">
    <location>
        <begin position="46"/>
        <end position="94"/>
    </location>
</feature>
<dbReference type="EMBL" id="MN740499">
    <property type="protein sequence ID" value="QHU29937.1"/>
    <property type="molecule type" value="Genomic_DNA"/>
</dbReference>
<dbReference type="GO" id="GO:0016887">
    <property type="term" value="F:ATP hydrolysis activity"/>
    <property type="evidence" value="ECO:0007669"/>
    <property type="project" value="InterPro"/>
</dbReference>
<organism evidence="8">
    <name type="scientific">viral metagenome</name>
    <dbReference type="NCBI Taxonomy" id="1070528"/>
    <lineage>
        <taxon>unclassified sequences</taxon>
        <taxon>metagenomes</taxon>
        <taxon>organismal metagenomes</taxon>
    </lineage>
</organism>
<dbReference type="GO" id="GO:0003697">
    <property type="term" value="F:single-stranded DNA binding"/>
    <property type="evidence" value="ECO:0007669"/>
    <property type="project" value="TreeGrafter"/>
</dbReference>
<protein>
    <recommendedName>
        <fullName evidence="7">Lon proteolytic domain-containing protein</fullName>
    </recommendedName>
</protein>
<dbReference type="SUPFAM" id="SSF54211">
    <property type="entry name" value="Ribosomal protein S5 domain 2-like"/>
    <property type="match status" value="1"/>
</dbReference>
<keyword evidence="1" id="KW-0645">Protease</keyword>
<accession>A0A6C0LHH0</accession>
<dbReference type="SUPFAM" id="SSF52540">
    <property type="entry name" value="P-loop containing nucleoside triphosphate hydrolases"/>
    <property type="match status" value="1"/>
</dbReference>
<dbReference type="GO" id="GO:0007005">
    <property type="term" value="P:mitochondrion organization"/>
    <property type="evidence" value="ECO:0007669"/>
    <property type="project" value="TreeGrafter"/>
</dbReference>
<dbReference type="InterPro" id="IPR014721">
    <property type="entry name" value="Ribsml_uS5_D2-typ_fold_subgr"/>
</dbReference>
<dbReference type="Gene3D" id="1.10.8.60">
    <property type="match status" value="1"/>
</dbReference>
<name>A0A6C0LHH0_9ZZZZ</name>
<evidence type="ECO:0000256" key="6">
    <source>
        <dbReference type="SAM" id="Coils"/>
    </source>
</evidence>
<dbReference type="Gene3D" id="3.40.50.300">
    <property type="entry name" value="P-loop containing nucleotide triphosphate hydrolases"/>
    <property type="match status" value="1"/>
</dbReference>
<dbReference type="InterPro" id="IPR027417">
    <property type="entry name" value="P-loop_NTPase"/>
</dbReference>
<evidence type="ECO:0000256" key="4">
    <source>
        <dbReference type="ARBA" id="ARBA00022825"/>
    </source>
</evidence>
<dbReference type="GO" id="GO:0005524">
    <property type="term" value="F:ATP binding"/>
    <property type="evidence" value="ECO:0007669"/>
    <property type="project" value="UniProtKB-KW"/>
</dbReference>
<evidence type="ECO:0000256" key="1">
    <source>
        <dbReference type="ARBA" id="ARBA00022670"/>
    </source>
</evidence>
<reference evidence="8" key="1">
    <citation type="journal article" date="2020" name="Nature">
        <title>Giant virus diversity and host interactions through global metagenomics.</title>
        <authorList>
            <person name="Schulz F."/>
            <person name="Roux S."/>
            <person name="Paez-Espino D."/>
            <person name="Jungbluth S."/>
            <person name="Walsh D.A."/>
            <person name="Denef V.J."/>
            <person name="McMahon K.D."/>
            <person name="Konstantinidis K.T."/>
            <person name="Eloe-Fadrosh E.A."/>
            <person name="Kyrpides N.C."/>
            <person name="Woyke T."/>
        </authorList>
    </citation>
    <scope>NUCLEOTIDE SEQUENCE</scope>
    <source>
        <strain evidence="8">GVMAG-M-3300027810-10</strain>
    </source>
</reference>
<keyword evidence="6" id="KW-0175">Coiled coil</keyword>
<dbReference type="PANTHER" id="PTHR43718:SF2">
    <property type="entry name" value="LON PROTEASE HOMOLOG, MITOCHONDRIAL"/>
    <property type="match status" value="1"/>
</dbReference>
<keyword evidence="3" id="KW-0378">Hydrolase</keyword>
<keyword evidence="2" id="KW-0547">Nucleotide-binding</keyword>
<dbReference type="InterPro" id="IPR027065">
    <property type="entry name" value="Lon_Prtase"/>
</dbReference>
<dbReference type="InterPro" id="IPR003959">
    <property type="entry name" value="ATPase_AAA_core"/>
</dbReference>
<dbReference type="Pfam" id="PF22667">
    <property type="entry name" value="Lon_lid"/>
    <property type="match status" value="1"/>
</dbReference>
<dbReference type="InterPro" id="IPR020568">
    <property type="entry name" value="Ribosomal_Su5_D2-typ_SF"/>
</dbReference>
<keyword evidence="5" id="KW-0067">ATP-binding</keyword>
<dbReference type="InterPro" id="IPR008269">
    <property type="entry name" value="Lon_proteolytic"/>
</dbReference>
<evidence type="ECO:0000313" key="8">
    <source>
        <dbReference type="EMBL" id="QHU29937.1"/>
    </source>
</evidence>
<dbReference type="InterPro" id="IPR003593">
    <property type="entry name" value="AAA+_ATPase"/>
</dbReference>
<dbReference type="Pfam" id="PF00004">
    <property type="entry name" value="AAA"/>
    <property type="match status" value="1"/>
</dbReference>
<sequence length="1042" mass="118429">MMNESDENTLHNVITDKINVYKSIIKRSYETFQEYLSKGLISSGDIVVAQNELEDIIANIDTIEKSLRETTINYNNLVEQLQTVNNKLSAIIKQNGTKQIEDMLRICYGEEFIKSNIQNNEILTEKYKVLNECSSVLNYKIVSWNLQNRTGVKGRKKNNILEDIHIAETLNTLDATDMSVESGNFILKLYGFKVIIQNEHLEQTIVLNCLMSNIPYNYLESNMFCKRKQQISENTPDSIDYNDMYKIYLSSLTLKELLVYTDDEIYDLYVGYLTNINVLKGKLLSKVTRDFMNYDLFEQRSILIQLLLNKKDNECQYISYLLYDILSTDNKNEGDSVGQSRLYNSLPACIQINFKHAMKSTIEYTSKLLDIDLEGKLPLEQRVCLMKTSDTVKEKAMTKVKELRSKSDDSGSKARSYIEGLLKIPFGIDTKEYVMNVLENVKNKMTKSTTGIELNGFEIIKYCKAINDQINESFDVGSMSKANIKNMLVKYNETYDDQLNIEFKTLKEARNELKTHTTDIAIRDKLVNVSANKNVSDIDMEIYNEYKLIKKYMKDVQDTLNDSVYGHEDAKKQVARIVGQWITGEQSGYCFGFEGPPGVGKTSLAKEGIAKCLKDKEGNSRPFGFIAIGGSSNGSTLDGHNYTYVGSMWGKIVDILMESKCMNPIIFIDEIDKVSRTETGREIIGILTHLVDPTQNDKFQDKYFSGIDLDLSKVLFIFSYNDVSLMDSILLDRIHRVQFKHLSIDEKIIITNKYILPEYAKKMGYKNFNDLVDINDDVIKYIIDTYTAEAGVRKLKEIIFEILSEINLELLNENDLVLPVELSEDLVKTKYLKKRYPITPKLIHDKPASGIINGLWANALGKGGIIQIETQLVLNANMLDMRLTGMQGDVMKESMSVARSLAWKLTSDKTKKALLKKFKDTKTQGIHIHCPEGAVPKDGPSAGTAITTCIYSLLNNIPIKNDLAITGEMNLQGNVTAIGGLDLKILGGITAGVKTFLFPKENQRDFDDFYKEWGDKDLVKGIEFYPIQTIEEALSHALVDKY</sequence>
<dbReference type="PANTHER" id="PTHR43718">
    <property type="entry name" value="LON PROTEASE"/>
    <property type="match status" value="1"/>
</dbReference>
<dbReference type="InterPro" id="IPR054594">
    <property type="entry name" value="Lon_lid"/>
</dbReference>
<dbReference type="PRINTS" id="PR00830">
    <property type="entry name" value="ENDOLAPTASE"/>
</dbReference>
<evidence type="ECO:0000256" key="3">
    <source>
        <dbReference type="ARBA" id="ARBA00022801"/>
    </source>
</evidence>
<dbReference type="GO" id="GO:0006515">
    <property type="term" value="P:protein quality control for misfolded or incompletely synthesized proteins"/>
    <property type="evidence" value="ECO:0007669"/>
    <property type="project" value="TreeGrafter"/>
</dbReference>
<feature type="domain" description="Lon proteolytic" evidence="7">
    <location>
        <begin position="846"/>
        <end position="1040"/>
    </location>
</feature>
<dbReference type="GO" id="GO:0051131">
    <property type="term" value="P:chaperone-mediated protein complex assembly"/>
    <property type="evidence" value="ECO:0007669"/>
    <property type="project" value="TreeGrafter"/>
</dbReference>
<dbReference type="GO" id="GO:0004176">
    <property type="term" value="F:ATP-dependent peptidase activity"/>
    <property type="evidence" value="ECO:0007669"/>
    <property type="project" value="InterPro"/>
</dbReference>
<dbReference type="AlphaFoldDB" id="A0A6C0LHH0"/>
<dbReference type="Gene3D" id="3.30.230.10">
    <property type="match status" value="1"/>
</dbReference>
<evidence type="ECO:0000259" key="7">
    <source>
        <dbReference type="PROSITE" id="PS51786"/>
    </source>
</evidence>
<proteinExistence type="predicted"/>
<evidence type="ECO:0000256" key="2">
    <source>
        <dbReference type="ARBA" id="ARBA00022741"/>
    </source>
</evidence>
<keyword evidence="4" id="KW-0720">Serine protease</keyword>
<dbReference type="PROSITE" id="PS51786">
    <property type="entry name" value="LON_PROTEOLYTIC"/>
    <property type="match status" value="1"/>
</dbReference>